<dbReference type="Pfam" id="PF14364">
    <property type="entry name" value="DUF4408"/>
    <property type="match status" value="1"/>
</dbReference>
<feature type="domain" description="DUF4408" evidence="2">
    <location>
        <begin position="1"/>
        <end position="31"/>
    </location>
</feature>
<protein>
    <submittedName>
        <fullName evidence="3">DUF761 domain-containing protein/DUF4408 domain-containing protein</fullName>
    </submittedName>
</protein>
<proteinExistence type="predicted"/>
<reference evidence="4" key="1">
    <citation type="submission" date="2016-04" db="EMBL/GenBank/DDBJ databases">
        <title>Cephalotus genome sequencing.</title>
        <authorList>
            <person name="Fukushima K."/>
            <person name="Hasebe M."/>
            <person name="Fang X."/>
        </authorList>
    </citation>
    <scope>NUCLEOTIDE SEQUENCE [LARGE SCALE GENOMIC DNA]</scope>
    <source>
        <strain evidence="4">cv. St1</strain>
    </source>
</reference>
<dbReference type="EMBL" id="BDDD01001807">
    <property type="protein sequence ID" value="GAV78488.1"/>
    <property type="molecule type" value="Genomic_DNA"/>
</dbReference>
<dbReference type="InterPro" id="IPR025520">
    <property type="entry name" value="DUF4408"/>
</dbReference>
<feature type="compositionally biased region" description="Basic and acidic residues" evidence="1">
    <location>
        <begin position="124"/>
        <end position="148"/>
    </location>
</feature>
<keyword evidence="4" id="KW-1185">Reference proteome</keyword>
<dbReference type="OrthoDB" id="1685070at2759"/>
<evidence type="ECO:0000259" key="2">
    <source>
        <dbReference type="Pfam" id="PF14364"/>
    </source>
</evidence>
<accession>A0A1Q3CEE2</accession>
<dbReference type="FunCoup" id="A0A1Q3CEE2">
    <property type="interactions" value="36"/>
</dbReference>
<evidence type="ECO:0000313" key="4">
    <source>
        <dbReference type="Proteomes" id="UP000187406"/>
    </source>
</evidence>
<dbReference type="AlphaFoldDB" id="A0A1Q3CEE2"/>
<dbReference type="InterPro" id="IPR008480">
    <property type="entry name" value="DUF761_pln"/>
</dbReference>
<dbReference type="InParanoid" id="A0A1Q3CEE2"/>
<sequence length="226" mass="26145">MFTFMSSWLTPTSLFLILNLVIGTIFITSRFTSHNRPQHDQHQLHRPPSLLDRVKSINFSLYKFPSTDMNHLQYPQPPEPEEPTNQVEPPLTRASFLLERVKSRVKSINLISSLYISNPPNPEPETHTAEPDPDPDHVKRTKSEMKPGPERIVIPKMKKSASEKSVMVGMEEEYVETVERRRPETVRTEKRTSLGDQGVDAKADDFINRFKQQLKLQRLDSLLRCK</sequence>
<organism evidence="3 4">
    <name type="scientific">Cephalotus follicularis</name>
    <name type="common">Albany pitcher plant</name>
    <dbReference type="NCBI Taxonomy" id="3775"/>
    <lineage>
        <taxon>Eukaryota</taxon>
        <taxon>Viridiplantae</taxon>
        <taxon>Streptophyta</taxon>
        <taxon>Embryophyta</taxon>
        <taxon>Tracheophyta</taxon>
        <taxon>Spermatophyta</taxon>
        <taxon>Magnoliopsida</taxon>
        <taxon>eudicotyledons</taxon>
        <taxon>Gunneridae</taxon>
        <taxon>Pentapetalae</taxon>
        <taxon>rosids</taxon>
        <taxon>fabids</taxon>
        <taxon>Oxalidales</taxon>
        <taxon>Cephalotaceae</taxon>
        <taxon>Cephalotus</taxon>
    </lineage>
</organism>
<dbReference type="PANTHER" id="PTHR33098">
    <property type="entry name" value="COTTON FIBER (DUF761)"/>
    <property type="match status" value="1"/>
</dbReference>
<evidence type="ECO:0000313" key="3">
    <source>
        <dbReference type="EMBL" id="GAV78488.1"/>
    </source>
</evidence>
<evidence type="ECO:0000256" key="1">
    <source>
        <dbReference type="SAM" id="MobiDB-lite"/>
    </source>
</evidence>
<comment type="caution">
    <text evidence="3">The sequence shown here is derived from an EMBL/GenBank/DDBJ whole genome shotgun (WGS) entry which is preliminary data.</text>
</comment>
<dbReference type="Proteomes" id="UP000187406">
    <property type="component" value="Unassembled WGS sequence"/>
</dbReference>
<name>A0A1Q3CEE2_CEPFO</name>
<dbReference type="PANTHER" id="PTHR33098:SF57">
    <property type="entry name" value="DUF4408 DOMAIN PROTEIN"/>
    <property type="match status" value="1"/>
</dbReference>
<feature type="region of interest" description="Disordered" evidence="1">
    <location>
        <begin position="115"/>
        <end position="148"/>
    </location>
</feature>
<dbReference type="STRING" id="3775.A0A1Q3CEE2"/>
<dbReference type="Pfam" id="PF05553">
    <property type="entry name" value="DUF761"/>
    <property type="match status" value="1"/>
</dbReference>
<gene>
    <name evidence="3" type="ORF">CFOL_v3_21955</name>
</gene>